<keyword evidence="1" id="KW-0812">Transmembrane</keyword>
<accession>A0AAN9EDR5</accession>
<evidence type="ECO:0000313" key="2">
    <source>
        <dbReference type="EMBL" id="KAK7255358.1"/>
    </source>
</evidence>
<evidence type="ECO:0008006" key="4">
    <source>
        <dbReference type="Google" id="ProtNLM"/>
    </source>
</evidence>
<keyword evidence="1" id="KW-0472">Membrane</keyword>
<keyword evidence="1" id="KW-1133">Transmembrane helix</keyword>
<dbReference type="Proteomes" id="UP001372338">
    <property type="component" value="Unassembled WGS sequence"/>
</dbReference>
<feature type="transmembrane region" description="Helical" evidence="1">
    <location>
        <begin position="27"/>
        <end position="47"/>
    </location>
</feature>
<proteinExistence type="predicted"/>
<reference evidence="2 3" key="1">
    <citation type="submission" date="2024-01" db="EMBL/GenBank/DDBJ databases">
        <title>The genomes of 5 underutilized Papilionoideae crops provide insights into root nodulation and disease resistanc.</title>
        <authorList>
            <person name="Yuan L."/>
        </authorList>
    </citation>
    <scope>NUCLEOTIDE SEQUENCE [LARGE SCALE GENOMIC DNA]</scope>
    <source>
        <strain evidence="2">ZHUSHIDOU_FW_LH</strain>
        <tissue evidence="2">Leaf</tissue>
    </source>
</reference>
<gene>
    <name evidence="2" type="ORF">RIF29_28767</name>
</gene>
<comment type="caution">
    <text evidence="2">The sequence shown here is derived from an EMBL/GenBank/DDBJ whole genome shotgun (WGS) entry which is preliminary data.</text>
</comment>
<sequence length="136" mass="14922">MLFLSFYLLLLVNHALSSSLFLFLSLIPLLFYSALLCSFVLFLFPLLKLTLLRTSLSLSVSFQPPLNGLAIFVFTLHSTSFVAWSGIGDTRTFTLIAHATFVHDKESTEAGPLCFTTAIVHDEESGEAGSTLSGRE</sequence>
<evidence type="ECO:0000256" key="1">
    <source>
        <dbReference type="SAM" id="Phobius"/>
    </source>
</evidence>
<dbReference type="EMBL" id="JAYWIO010000006">
    <property type="protein sequence ID" value="KAK7255358.1"/>
    <property type="molecule type" value="Genomic_DNA"/>
</dbReference>
<evidence type="ECO:0000313" key="3">
    <source>
        <dbReference type="Proteomes" id="UP001372338"/>
    </source>
</evidence>
<protein>
    <recommendedName>
        <fullName evidence="4">Transmembrane protein</fullName>
    </recommendedName>
</protein>
<organism evidence="2 3">
    <name type="scientific">Crotalaria pallida</name>
    <name type="common">Smooth rattlebox</name>
    <name type="synonym">Crotalaria striata</name>
    <dbReference type="NCBI Taxonomy" id="3830"/>
    <lineage>
        <taxon>Eukaryota</taxon>
        <taxon>Viridiplantae</taxon>
        <taxon>Streptophyta</taxon>
        <taxon>Embryophyta</taxon>
        <taxon>Tracheophyta</taxon>
        <taxon>Spermatophyta</taxon>
        <taxon>Magnoliopsida</taxon>
        <taxon>eudicotyledons</taxon>
        <taxon>Gunneridae</taxon>
        <taxon>Pentapetalae</taxon>
        <taxon>rosids</taxon>
        <taxon>fabids</taxon>
        <taxon>Fabales</taxon>
        <taxon>Fabaceae</taxon>
        <taxon>Papilionoideae</taxon>
        <taxon>50 kb inversion clade</taxon>
        <taxon>genistoids sensu lato</taxon>
        <taxon>core genistoids</taxon>
        <taxon>Crotalarieae</taxon>
        <taxon>Crotalaria</taxon>
    </lineage>
</organism>
<dbReference type="AlphaFoldDB" id="A0AAN9EDR5"/>
<keyword evidence="3" id="KW-1185">Reference proteome</keyword>
<name>A0AAN9EDR5_CROPI</name>
<feature type="transmembrane region" description="Helical" evidence="1">
    <location>
        <begin position="68"/>
        <end position="87"/>
    </location>
</feature>